<evidence type="ECO:0000256" key="1">
    <source>
        <dbReference type="SAM" id="SignalP"/>
    </source>
</evidence>
<dbReference type="Gene3D" id="3.40.50.1820">
    <property type="entry name" value="alpha/beta hydrolase"/>
    <property type="match status" value="1"/>
</dbReference>
<feature type="signal peptide" evidence="1">
    <location>
        <begin position="1"/>
        <end position="29"/>
    </location>
</feature>
<evidence type="ECO:0000313" key="3">
    <source>
        <dbReference type="EMBL" id="MEE1674580.1"/>
    </source>
</evidence>
<dbReference type="RefSeq" id="WP_329775668.1">
    <property type="nucleotide sequence ID" value="NZ_JAYDYW010000008.1"/>
</dbReference>
<dbReference type="EMBL" id="JAYDYW010000008">
    <property type="protein sequence ID" value="MEE1674580.1"/>
    <property type="molecule type" value="Genomic_DNA"/>
</dbReference>
<comment type="caution">
    <text evidence="3">The sequence shown here is derived from an EMBL/GenBank/DDBJ whole genome shotgun (WGS) entry which is preliminary data.</text>
</comment>
<feature type="chain" id="PRO_5047181100" evidence="1">
    <location>
        <begin position="30"/>
        <end position="455"/>
    </location>
</feature>
<protein>
    <submittedName>
        <fullName evidence="3">Alpha/beta hydrolase</fullName>
    </submittedName>
</protein>
<dbReference type="InterPro" id="IPR029058">
    <property type="entry name" value="AB_hydrolase_fold"/>
</dbReference>
<sequence length="455" mass="50889">MLCLTDLFRKPSGLLLGLFSLSISSLSMAQSATENCVNINTQHELIEQYIEQAPYRQALPSKVSPFSYSPDQSYQTYLDYAQKLIAQRNPRAMMSCPLSSQSYQLLAKQQQWLGTAKVVQLLAPFELHHDNNDKAVLLIHGLTDSPYHFHDLAWHFYQQGYDVRTLLLPGHGTAPSDLVNVSYKQWQQAADYAITRTSQDYQQVYLGGFSTGGALILNHLLEAQESPAAIKGVMLWSPASQASSGVAWMAKYVSWLSTWLDKEGDVDFAKYESFPYNAGAQVHGLMKRMNKGLAKADTLPDIPLLIVASEHDQTISTAATLELLGQWQSKQTGAAKSANHLVYYGEQSSIPEELNKQVMIEFPSCTTASCSAVKDVAHTATINAPSNPHYGENGHYRNCSHYLADLPSYQQCKQGKKVVKGEKTEQNLATYPHLQRLSYNPYYQQMLRSIDKFLQ</sequence>
<feature type="domain" description="Serine aminopeptidase S33" evidence="2">
    <location>
        <begin position="131"/>
        <end position="259"/>
    </location>
</feature>
<keyword evidence="4" id="KW-1185">Reference proteome</keyword>
<dbReference type="Pfam" id="PF12146">
    <property type="entry name" value="Hydrolase_4"/>
    <property type="match status" value="1"/>
</dbReference>
<dbReference type="InterPro" id="IPR022742">
    <property type="entry name" value="Hydrolase_4"/>
</dbReference>
<keyword evidence="3" id="KW-0378">Hydrolase</keyword>
<dbReference type="SUPFAM" id="SSF53474">
    <property type="entry name" value="alpha/beta-Hydrolases"/>
    <property type="match status" value="1"/>
</dbReference>
<evidence type="ECO:0000313" key="4">
    <source>
        <dbReference type="Proteomes" id="UP001310248"/>
    </source>
</evidence>
<evidence type="ECO:0000259" key="2">
    <source>
        <dbReference type="Pfam" id="PF12146"/>
    </source>
</evidence>
<dbReference type="Proteomes" id="UP001310248">
    <property type="component" value="Unassembled WGS sequence"/>
</dbReference>
<keyword evidence="1" id="KW-0732">Signal</keyword>
<reference evidence="4" key="1">
    <citation type="submission" date="2023-07" db="EMBL/GenBank/DDBJ databases">
        <title>Draft genome sequence of Agarivorans aestuarii strain ZMCS4, a CAZymes producing bacteria isolated from the marine brown algae Clodostephus spongiosus.</title>
        <authorList>
            <person name="Lorente B."/>
            <person name="Cabral C."/>
            <person name="Frias J."/>
            <person name="Faria J."/>
            <person name="Toubarro D."/>
        </authorList>
    </citation>
    <scope>NUCLEOTIDE SEQUENCE [LARGE SCALE GENOMIC DNA]</scope>
    <source>
        <strain evidence="4">ZMCS4</strain>
    </source>
</reference>
<name>A0ABU7G5K4_9ALTE</name>
<proteinExistence type="predicted"/>
<reference evidence="3 4" key="2">
    <citation type="submission" date="2023-12" db="EMBL/GenBank/DDBJ databases">
        <authorList>
            <consortium name="Cladostephus spongiosus"/>
            <person name="Lorente B."/>
            <person name="Cabral C."/>
            <person name="Frias J."/>
            <person name="Faria J."/>
            <person name="Toubarro D."/>
        </authorList>
    </citation>
    <scope>NUCLEOTIDE SEQUENCE [LARGE SCALE GENOMIC DNA]</scope>
    <source>
        <strain evidence="3 4">ZMCS4</strain>
    </source>
</reference>
<gene>
    <name evidence="3" type="ORF">SNR37_004023</name>
</gene>
<organism evidence="3 4">
    <name type="scientific">Agarivorans aestuarii</name>
    <dbReference type="NCBI Taxonomy" id="1563703"/>
    <lineage>
        <taxon>Bacteria</taxon>
        <taxon>Pseudomonadati</taxon>
        <taxon>Pseudomonadota</taxon>
        <taxon>Gammaproteobacteria</taxon>
        <taxon>Alteromonadales</taxon>
        <taxon>Alteromonadaceae</taxon>
        <taxon>Agarivorans</taxon>
    </lineage>
</organism>
<dbReference type="GO" id="GO:0016787">
    <property type="term" value="F:hydrolase activity"/>
    <property type="evidence" value="ECO:0007669"/>
    <property type="project" value="UniProtKB-KW"/>
</dbReference>
<accession>A0ABU7G5K4</accession>